<evidence type="ECO:0000259" key="8">
    <source>
        <dbReference type="Pfam" id="PF01416"/>
    </source>
</evidence>
<dbReference type="NCBIfam" id="TIGR00071">
    <property type="entry name" value="hisT_truA"/>
    <property type="match status" value="1"/>
</dbReference>
<feature type="binding site" evidence="4 6">
    <location>
        <position position="133"/>
    </location>
    <ligand>
        <name>substrate</name>
    </ligand>
</feature>
<feature type="active site" description="Nucleophile" evidence="4 5">
    <location>
        <position position="75"/>
    </location>
</feature>
<name>A0AA36PPK7_YERMO</name>
<dbReference type="Proteomes" id="UP000040841">
    <property type="component" value="Unassembled WGS sequence"/>
</dbReference>
<evidence type="ECO:0000256" key="2">
    <source>
        <dbReference type="ARBA" id="ARBA00022694"/>
    </source>
</evidence>
<reference evidence="9 10" key="1">
    <citation type="submission" date="2015-03" db="EMBL/GenBank/DDBJ databases">
        <authorList>
            <consortium name="Pathogen Informatics"/>
            <person name="Murphy D."/>
        </authorList>
    </citation>
    <scope>NUCLEOTIDE SEQUENCE [LARGE SCALE GENOMIC DNA]</scope>
    <source>
        <strain evidence="9 10">FE82747</strain>
    </source>
</reference>
<evidence type="ECO:0000256" key="6">
    <source>
        <dbReference type="PIRSR" id="PIRSR001430-2"/>
    </source>
</evidence>
<comment type="caution">
    <text evidence="4">Lacks conserved residue(s) required for the propagation of feature annotation.</text>
</comment>
<comment type="catalytic activity">
    <reaction evidence="4 7">
        <text>uridine(38/39/40) in tRNA = pseudouridine(38/39/40) in tRNA</text>
        <dbReference type="Rhea" id="RHEA:22376"/>
        <dbReference type="Rhea" id="RHEA-COMP:10085"/>
        <dbReference type="Rhea" id="RHEA-COMP:10087"/>
        <dbReference type="ChEBI" id="CHEBI:65314"/>
        <dbReference type="ChEBI" id="CHEBI:65315"/>
        <dbReference type="EC" id="5.4.99.12"/>
    </reaction>
</comment>
<dbReference type="HAMAP" id="MF_00171">
    <property type="entry name" value="TruA"/>
    <property type="match status" value="1"/>
</dbReference>
<dbReference type="GO" id="GO:0003723">
    <property type="term" value="F:RNA binding"/>
    <property type="evidence" value="ECO:0007669"/>
    <property type="project" value="InterPro"/>
</dbReference>
<dbReference type="PANTHER" id="PTHR11142">
    <property type="entry name" value="PSEUDOURIDYLATE SYNTHASE"/>
    <property type="match status" value="1"/>
</dbReference>
<evidence type="ECO:0000256" key="7">
    <source>
        <dbReference type="RuleBase" id="RU003792"/>
    </source>
</evidence>
<evidence type="ECO:0000256" key="1">
    <source>
        <dbReference type="ARBA" id="ARBA00009375"/>
    </source>
</evidence>
<sequence length="286" mass="31463">MSELELAQQKTAAQQDATVAEAASLKIALGIEYNGSRYFGWQRQLEVTSVQACLEAALSKVANAPIGVFCAGRTDAGVHATGQVVHFVTTAVRKDAAWTMGVNSHLPSDIAVRWVKTVDDDFHARFSATARRYRYIIFNHRYRPAVLAQGVTHCHMPLDAEKMEQAAQCLLGENDFTSFRAVQCQSRTPWRNVKHVKVTRHGAYIVVDIKANAFVHHMVRNIVGSLIEIGCGNQDVTWMAELLALKDRARAAATAKAEGLYLVSVDYPEHFGLPAAPMGPLFLADD</sequence>
<proteinExistence type="inferred from homology"/>
<dbReference type="RefSeq" id="WP_072079857.1">
    <property type="nucleotide sequence ID" value="NZ_CABHYS010000042.1"/>
</dbReference>
<dbReference type="PANTHER" id="PTHR11142:SF0">
    <property type="entry name" value="TRNA PSEUDOURIDINE SYNTHASE-LIKE 1"/>
    <property type="match status" value="1"/>
</dbReference>
<dbReference type="FunFam" id="3.30.70.660:FF:000001">
    <property type="entry name" value="tRNA pseudouridine synthase A"/>
    <property type="match status" value="1"/>
</dbReference>
<dbReference type="InterPro" id="IPR020097">
    <property type="entry name" value="PsdUridine_synth_TruA_a/b_dom"/>
</dbReference>
<evidence type="ECO:0000313" key="10">
    <source>
        <dbReference type="Proteomes" id="UP000040841"/>
    </source>
</evidence>
<evidence type="ECO:0000256" key="3">
    <source>
        <dbReference type="ARBA" id="ARBA00023235"/>
    </source>
</evidence>
<evidence type="ECO:0000256" key="4">
    <source>
        <dbReference type="HAMAP-Rule" id="MF_00171"/>
    </source>
</evidence>
<keyword evidence="2 4" id="KW-0819">tRNA processing</keyword>
<dbReference type="Gene3D" id="3.30.70.660">
    <property type="entry name" value="Pseudouridine synthase I, catalytic domain, C-terminal subdomain"/>
    <property type="match status" value="1"/>
</dbReference>
<dbReference type="FunFam" id="3.30.70.580:FF:000001">
    <property type="entry name" value="tRNA pseudouridine synthase A"/>
    <property type="match status" value="1"/>
</dbReference>
<protein>
    <recommendedName>
        <fullName evidence="4">tRNA pseudouridine synthase A</fullName>
        <ecNumber evidence="4">5.4.99.12</ecNumber>
    </recommendedName>
    <alternativeName>
        <fullName evidence="4">tRNA pseudouridine(38-40) synthase</fullName>
    </alternativeName>
    <alternativeName>
        <fullName evidence="4">tRNA pseudouridylate synthase I</fullName>
    </alternativeName>
    <alternativeName>
        <fullName evidence="4">tRNA-uridine isomerase I</fullName>
    </alternativeName>
</protein>
<evidence type="ECO:0000313" key="9">
    <source>
        <dbReference type="EMBL" id="CNI64276.1"/>
    </source>
</evidence>
<comment type="subunit">
    <text evidence="4">Homodimer.</text>
</comment>
<dbReference type="InterPro" id="IPR020095">
    <property type="entry name" value="PsdUridine_synth_TruA_C"/>
</dbReference>
<accession>A0AA36PPK7</accession>
<feature type="domain" description="Pseudouridine synthase I TruA alpha/beta" evidence="8">
    <location>
        <begin position="32"/>
        <end position="126"/>
    </location>
</feature>
<dbReference type="InterPro" id="IPR020103">
    <property type="entry name" value="PsdUridine_synth_cat_dom_sf"/>
</dbReference>
<evidence type="ECO:0000256" key="5">
    <source>
        <dbReference type="PIRSR" id="PIRSR001430-1"/>
    </source>
</evidence>
<comment type="function">
    <text evidence="4">Formation of pseudouridine at positions 38, 39 and 40 in the anticodon stem and loop of transfer RNAs.</text>
</comment>
<feature type="domain" description="Pseudouridine synthase I TruA alpha/beta" evidence="8">
    <location>
        <begin position="166"/>
        <end position="268"/>
    </location>
</feature>
<dbReference type="PIRSF" id="PIRSF001430">
    <property type="entry name" value="tRNA_psdUrid_synth"/>
    <property type="match status" value="1"/>
</dbReference>
<dbReference type="EC" id="5.4.99.12" evidence="4"/>
<dbReference type="Gene3D" id="3.30.70.580">
    <property type="entry name" value="Pseudouridine synthase I, catalytic domain, N-terminal subdomain"/>
    <property type="match status" value="1"/>
</dbReference>
<comment type="similarity">
    <text evidence="1 4 7">Belongs to the tRNA pseudouridine synthase TruA family.</text>
</comment>
<dbReference type="CDD" id="cd02570">
    <property type="entry name" value="PseudoU_synth_EcTruA"/>
    <property type="match status" value="1"/>
</dbReference>
<organism evidence="9 10">
    <name type="scientific">Yersinia mollaretii</name>
    <dbReference type="NCBI Taxonomy" id="33060"/>
    <lineage>
        <taxon>Bacteria</taxon>
        <taxon>Pseudomonadati</taxon>
        <taxon>Pseudomonadota</taxon>
        <taxon>Gammaproteobacteria</taxon>
        <taxon>Enterobacterales</taxon>
        <taxon>Yersiniaceae</taxon>
        <taxon>Yersinia</taxon>
    </lineage>
</organism>
<comment type="caution">
    <text evidence="9">The sequence shown here is derived from an EMBL/GenBank/DDBJ whole genome shotgun (WGS) entry which is preliminary data.</text>
</comment>
<dbReference type="EMBL" id="CQBM01000015">
    <property type="protein sequence ID" value="CNI64276.1"/>
    <property type="molecule type" value="Genomic_DNA"/>
</dbReference>
<dbReference type="GO" id="GO:0160147">
    <property type="term" value="F:tRNA pseudouridine(38-40) synthase activity"/>
    <property type="evidence" value="ECO:0007669"/>
    <property type="project" value="UniProtKB-EC"/>
</dbReference>
<dbReference type="SUPFAM" id="SSF55120">
    <property type="entry name" value="Pseudouridine synthase"/>
    <property type="match status" value="1"/>
</dbReference>
<keyword evidence="3 4" id="KW-0413">Isomerase</keyword>
<dbReference type="GO" id="GO:0031119">
    <property type="term" value="P:tRNA pseudouridine synthesis"/>
    <property type="evidence" value="ECO:0007669"/>
    <property type="project" value="UniProtKB-UniRule"/>
</dbReference>
<dbReference type="Pfam" id="PF01416">
    <property type="entry name" value="PseudoU_synth_1"/>
    <property type="match status" value="2"/>
</dbReference>
<dbReference type="InterPro" id="IPR020094">
    <property type="entry name" value="TruA/RsuA/RluB/E/F_N"/>
</dbReference>
<dbReference type="InterPro" id="IPR001406">
    <property type="entry name" value="PsdUridine_synth_TruA"/>
</dbReference>
<dbReference type="AlphaFoldDB" id="A0AA36PPK7"/>
<gene>
    <name evidence="4 9" type="primary">truA</name>
    <name evidence="9" type="ORF">ERS008502_03857</name>
</gene>